<sequence>MNLLTKFSNYRAIYLFNERMFCIGVQSTYNYFIRPQNFTPILSSQYQNYLKVLNHTIFAAEYSLKYTANFNLITQFYCFGPHRLCFVIMKTATKLSSS</sequence>
<evidence type="ECO:0000313" key="2">
    <source>
        <dbReference type="Proteomes" id="UP000006882"/>
    </source>
</evidence>
<dbReference type="HOGENOM" id="CLU_2337552_0_0_1"/>
<organism evidence="1 2">
    <name type="scientific">Prunus persica</name>
    <name type="common">Peach</name>
    <name type="synonym">Amygdalus persica</name>
    <dbReference type="NCBI Taxonomy" id="3760"/>
    <lineage>
        <taxon>Eukaryota</taxon>
        <taxon>Viridiplantae</taxon>
        <taxon>Streptophyta</taxon>
        <taxon>Embryophyta</taxon>
        <taxon>Tracheophyta</taxon>
        <taxon>Spermatophyta</taxon>
        <taxon>Magnoliopsida</taxon>
        <taxon>eudicotyledons</taxon>
        <taxon>Gunneridae</taxon>
        <taxon>Pentapetalae</taxon>
        <taxon>rosids</taxon>
        <taxon>fabids</taxon>
        <taxon>Rosales</taxon>
        <taxon>Rosaceae</taxon>
        <taxon>Amygdaloideae</taxon>
        <taxon>Amygdaleae</taxon>
        <taxon>Prunus</taxon>
    </lineage>
</organism>
<accession>M5WJE1</accession>
<dbReference type="EMBL" id="CM007654">
    <property type="protein sequence ID" value="ONI13657.1"/>
    <property type="molecule type" value="Genomic_DNA"/>
</dbReference>
<dbReference type="AlphaFoldDB" id="M5WJE1"/>
<protein>
    <submittedName>
        <fullName evidence="1">Uncharacterized protein</fullName>
    </submittedName>
</protein>
<proteinExistence type="predicted"/>
<gene>
    <name evidence="1" type="ORF">PRUPE_4G235400</name>
</gene>
<dbReference type="Proteomes" id="UP000006882">
    <property type="component" value="Chromosome G4"/>
</dbReference>
<evidence type="ECO:0000313" key="1">
    <source>
        <dbReference type="EMBL" id="ONI13657.1"/>
    </source>
</evidence>
<dbReference type="Gramene" id="ONI13657">
    <property type="protein sequence ID" value="ONI13657"/>
    <property type="gene ID" value="PRUPE_4G235400"/>
</dbReference>
<reference evidence="1 2" key="1">
    <citation type="journal article" date="2013" name="Nat. Genet.">
        <title>The high-quality draft genome of peach (Prunus persica) identifies unique patterns of genetic diversity, domestication and genome evolution.</title>
        <authorList>
            <consortium name="International Peach Genome Initiative"/>
            <person name="Verde I."/>
            <person name="Abbott A.G."/>
            <person name="Scalabrin S."/>
            <person name="Jung S."/>
            <person name="Shu S."/>
            <person name="Marroni F."/>
            <person name="Zhebentyayeva T."/>
            <person name="Dettori M.T."/>
            <person name="Grimwood J."/>
            <person name="Cattonaro F."/>
            <person name="Zuccolo A."/>
            <person name="Rossini L."/>
            <person name="Jenkins J."/>
            <person name="Vendramin E."/>
            <person name="Meisel L.A."/>
            <person name="Decroocq V."/>
            <person name="Sosinski B."/>
            <person name="Prochnik S."/>
            <person name="Mitros T."/>
            <person name="Policriti A."/>
            <person name="Cipriani G."/>
            <person name="Dondini L."/>
            <person name="Ficklin S."/>
            <person name="Goodstein D.M."/>
            <person name="Xuan P."/>
            <person name="Del Fabbro C."/>
            <person name="Aramini V."/>
            <person name="Copetti D."/>
            <person name="Gonzalez S."/>
            <person name="Horner D.S."/>
            <person name="Falchi R."/>
            <person name="Lucas S."/>
            <person name="Mica E."/>
            <person name="Maldonado J."/>
            <person name="Lazzari B."/>
            <person name="Bielenberg D."/>
            <person name="Pirona R."/>
            <person name="Miculan M."/>
            <person name="Barakat A."/>
            <person name="Testolin R."/>
            <person name="Stella A."/>
            <person name="Tartarini S."/>
            <person name="Tonutti P."/>
            <person name="Arus P."/>
            <person name="Orellana A."/>
            <person name="Wells C."/>
            <person name="Main D."/>
            <person name="Vizzotto G."/>
            <person name="Silva H."/>
            <person name="Salamini F."/>
            <person name="Schmutz J."/>
            <person name="Morgante M."/>
            <person name="Rokhsar D.S."/>
        </authorList>
    </citation>
    <scope>NUCLEOTIDE SEQUENCE [LARGE SCALE GENOMIC DNA]</scope>
    <source>
        <strain evidence="2">cv. Nemared</strain>
    </source>
</reference>
<name>M5WJE1_PRUPE</name>
<keyword evidence="2" id="KW-1185">Reference proteome</keyword>